<evidence type="ECO:0000313" key="2">
    <source>
        <dbReference type="Proteomes" id="UP000321424"/>
    </source>
</evidence>
<keyword evidence="2" id="KW-1185">Reference proteome</keyword>
<sequence length="295" mass="32211">MTMPGQTRPDGTIVEGGNWRENENQASVVAAVGGPVKDAWQGAQDAWRAQWASNEGAFASVLDGQDGISNRLELLRDVSGYCSSFMGHNWSVATSTKVVVPFDRTVGPTKRASVIAPSGDKSGWLVLKAGGLWRVDAHITTSGYTQNVTIIPVSYPPYVIYVYTYDPIAPRFWIEAFNAAGDLLTVRQFDALGNYAVYSADVFGQVASPISTHFQHTFVVENMPPENDPTAPDRWVYVRLSMQYEPINTSGQFSTVAQCKLSGGTKFSSLTATRWSRDVQNNVYAPTVPDGGRLE</sequence>
<dbReference type="OrthoDB" id="4485482at2"/>
<protein>
    <submittedName>
        <fullName evidence="1">Uncharacterized protein</fullName>
    </submittedName>
</protein>
<accession>A0A511MPB8</accession>
<evidence type="ECO:0000313" key="1">
    <source>
        <dbReference type="EMBL" id="GEM41987.1"/>
    </source>
</evidence>
<gene>
    <name evidence="1" type="ORF">NN4_65060</name>
</gene>
<dbReference type="RefSeq" id="WP_147139277.1">
    <property type="nucleotide sequence ID" value="NZ_BJXA01000060.1"/>
</dbReference>
<dbReference type="Proteomes" id="UP000321424">
    <property type="component" value="Unassembled WGS sequence"/>
</dbReference>
<dbReference type="AlphaFoldDB" id="A0A511MPB8"/>
<proteinExistence type="predicted"/>
<organism evidence="1 2">
    <name type="scientific">Nocardia ninae NBRC 108245</name>
    <dbReference type="NCBI Taxonomy" id="1210091"/>
    <lineage>
        <taxon>Bacteria</taxon>
        <taxon>Bacillati</taxon>
        <taxon>Actinomycetota</taxon>
        <taxon>Actinomycetes</taxon>
        <taxon>Mycobacteriales</taxon>
        <taxon>Nocardiaceae</taxon>
        <taxon>Nocardia</taxon>
    </lineage>
</organism>
<reference evidence="1 2" key="1">
    <citation type="submission" date="2019-07" db="EMBL/GenBank/DDBJ databases">
        <title>Whole genome shotgun sequence of Nocardia ninae NBRC 108245.</title>
        <authorList>
            <person name="Hosoyama A."/>
            <person name="Uohara A."/>
            <person name="Ohji S."/>
            <person name="Ichikawa N."/>
        </authorList>
    </citation>
    <scope>NUCLEOTIDE SEQUENCE [LARGE SCALE GENOMIC DNA]</scope>
    <source>
        <strain evidence="1 2">NBRC 108245</strain>
    </source>
</reference>
<comment type="caution">
    <text evidence="1">The sequence shown here is derived from an EMBL/GenBank/DDBJ whole genome shotgun (WGS) entry which is preliminary data.</text>
</comment>
<dbReference type="EMBL" id="BJXA01000060">
    <property type="protein sequence ID" value="GEM41987.1"/>
    <property type="molecule type" value="Genomic_DNA"/>
</dbReference>
<name>A0A511MPB8_9NOCA</name>